<dbReference type="AlphaFoldDB" id="A0A8K0H0T4"/>
<proteinExistence type="predicted"/>
<name>A0A8K0H0T4_9ROSA</name>
<evidence type="ECO:0000313" key="2">
    <source>
        <dbReference type="Proteomes" id="UP000796880"/>
    </source>
</evidence>
<reference evidence="1" key="1">
    <citation type="submission" date="2020-03" db="EMBL/GenBank/DDBJ databases">
        <title>A high-quality chromosome-level genome assembly of a woody plant with both climbing and erect habits, Rhamnella rubrinervis.</title>
        <authorList>
            <person name="Lu Z."/>
            <person name="Yang Y."/>
            <person name="Zhu X."/>
            <person name="Sun Y."/>
        </authorList>
    </citation>
    <scope>NUCLEOTIDE SEQUENCE</scope>
    <source>
        <strain evidence="1">BYM</strain>
        <tissue evidence="1">Leaf</tissue>
    </source>
</reference>
<dbReference type="Proteomes" id="UP000796880">
    <property type="component" value="Unassembled WGS sequence"/>
</dbReference>
<accession>A0A8K0H0T4</accession>
<dbReference type="EMBL" id="VOIH02000006">
    <property type="protein sequence ID" value="KAF3443611.1"/>
    <property type="molecule type" value="Genomic_DNA"/>
</dbReference>
<gene>
    <name evidence="1" type="ORF">FNV43_RR13299</name>
</gene>
<keyword evidence="2" id="KW-1185">Reference proteome</keyword>
<protein>
    <submittedName>
        <fullName evidence="1">Uncharacterized protein</fullName>
    </submittedName>
</protein>
<sequence length="95" mass="10614">MRAREATCIDADHHYCFRSMRYARCIRSAFITTPRTSTKGNLEDRLCAMEERLSSIDSRQSSIDSDAWGAIGGDHATHDIVGPMSISSSPMWSET</sequence>
<evidence type="ECO:0000313" key="1">
    <source>
        <dbReference type="EMBL" id="KAF3443611.1"/>
    </source>
</evidence>
<organism evidence="1 2">
    <name type="scientific">Rhamnella rubrinervis</name>
    <dbReference type="NCBI Taxonomy" id="2594499"/>
    <lineage>
        <taxon>Eukaryota</taxon>
        <taxon>Viridiplantae</taxon>
        <taxon>Streptophyta</taxon>
        <taxon>Embryophyta</taxon>
        <taxon>Tracheophyta</taxon>
        <taxon>Spermatophyta</taxon>
        <taxon>Magnoliopsida</taxon>
        <taxon>eudicotyledons</taxon>
        <taxon>Gunneridae</taxon>
        <taxon>Pentapetalae</taxon>
        <taxon>rosids</taxon>
        <taxon>fabids</taxon>
        <taxon>Rosales</taxon>
        <taxon>Rhamnaceae</taxon>
        <taxon>rhamnoid group</taxon>
        <taxon>Rhamneae</taxon>
        <taxon>Rhamnella</taxon>
    </lineage>
</organism>
<comment type="caution">
    <text evidence="1">The sequence shown here is derived from an EMBL/GenBank/DDBJ whole genome shotgun (WGS) entry which is preliminary data.</text>
</comment>